<feature type="domain" description="Transposase IS116/IS110/IS902 C-terminal" evidence="1">
    <location>
        <begin position="63"/>
        <end position="144"/>
    </location>
</feature>
<protein>
    <submittedName>
        <fullName evidence="2">IS110 family transposase</fullName>
    </submittedName>
</protein>
<gene>
    <name evidence="2" type="ORF">JMJ55_26390</name>
</gene>
<evidence type="ECO:0000313" key="3">
    <source>
        <dbReference type="Proteomes" id="UP000606490"/>
    </source>
</evidence>
<dbReference type="PANTHER" id="PTHR33055">
    <property type="entry name" value="TRANSPOSASE FOR INSERTION SEQUENCE ELEMENT IS1111A"/>
    <property type="match status" value="1"/>
</dbReference>
<sequence>MRQGAGAFKLDLAGVIADEENDLTPTMRRLLSELWEELRALEERIADVSRGIEATATTHDVARRLATIPGIGPLGATAIIAAVGEGRQFRKARDLAAWIGLVPRQHSTGGKTTLLGISKRGNPYIRRLLIHGACSCLMHLDRSRDRLGAWLDQLRARMHPNKVVVALAAKMARVAWVILNRPGALYERRDPAFA</sequence>
<dbReference type="Proteomes" id="UP000606490">
    <property type="component" value="Unassembled WGS sequence"/>
</dbReference>
<proteinExistence type="predicted"/>
<dbReference type="InterPro" id="IPR003346">
    <property type="entry name" value="Transposase_20"/>
</dbReference>
<keyword evidence="3" id="KW-1185">Reference proteome</keyword>
<accession>A0ABS1VB09</accession>
<comment type="caution">
    <text evidence="2">The sequence shown here is derived from an EMBL/GenBank/DDBJ whole genome shotgun (WGS) entry which is preliminary data.</text>
</comment>
<dbReference type="EMBL" id="JAEUXJ010000021">
    <property type="protein sequence ID" value="MBL6458864.1"/>
    <property type="molecule type" value="Genomic_DNA"/>
</dbReference>
<dbReference type="NCBIfam" id="NF033542">
    <property type="entry name" value="transpos_IS110"/>
    <property type="match status" value="1"/>
</dbReference>
<dbReference type="Pfam" id="PF02371">
    <property type="entry name" value="Transposase_20"/>
    <property type="match status" value="1"/>
</dbReference>
<dbReference type="PANTHER" id="PTHR33055:SF3">
    <property type="entry name" value="PUTATIVE TRANSPOSASE FOR IS117-RELATED"/>
    <property type="match status" value="1"/>
</dbReference>
<dbReference type="InterPro" id="IPR047650">
    <property type="entry name" value="Transpos_IS110"/>
</dbReference>
<reference evidence="2 3" key="1">
    <citation type="submission" date="2021-01" db="EMBL/GenBank/DDBJ databases">
        <title>Belnapia mucosa sp. nov. and Belnapia arida sp. nov., isolated from the Tabernas Desert (Almeria, Spain).</title>
        <authorList>
            <person name="Molina-Menor E."/>
            <person name="Vidal-Verdu A."/>
            <person name="Calonge A."/>
            <person name="Satari L."/>
            <person name="Pereto Magraner J."/>
            <person name="Porcar Miralles M."/>
        </authorList>
    </citation>
    <scope>NUCLEOTIDE SEQUENCE [LARGE SCALE GENOMIC DNA]</scope>
    <source>
        <strain evidence="2 3">T6</strain>
    </source>
</reference>
<evidence type="ECO:0000259" key="1">
    <source>
        <dbReference type="Pfam" id="PF02371"/>
    </source>
</evidence>
<name>A0ABS1VB09_9PROT</name>
<organism evidence="2 3">
    <name type="scientific">Belnapia mucosa</name>
    <dbReference type="NCBI Taxonomy" id="2804532"/>
    <lineage>
        <taxon>Bacteria</taxon>
        <taxon>Pseudomonadati</taxon>
        <taxon>Pseudomonadota</taxon>
        <taxon>Alphaproteobacteria</taxon>
        <taxon>Acetobacterales</taxon>
        <taxon>Roseomonadaceae</taxon>
        <taxon>Belnapia</taxon>
    </lineage>
</organism>
<evidence type="ECO:0000313" key="2">
    <source>
        <dbReference type="EMBL" id="MBL6458864.1"/>
    </source>
</evidence>